<keyword evidence="1" id="KW-0812">Transmembrane</keyword>
<dbReference type="Proteomes" id="UP000006512">
    <property type="component" value="Unassembled WGS sequence"/>
</dbReference>
<dbReference type="RefSeq" id="WP_006271774.1">
    <property type="nucleotide sequence ID" value="NZ_GL883077.1"/>
</dbReference>
<dbReference type="HOGENOM" id="CLU_2327810_0_0_5"/>
<protein>
    <recommendedName>
        <fullName evidence="4">DUF883 domain-containing protein</fullName>
    </recommendedName>
</protein>
<dbReference type="OrthoDB" id="7173623at2"/>
<name>F4QH57_9CAUL</name>
<feature type="transmembrane region" description="Helical" evidence="1">
    <location>
        <begin position="75"/>
        <end position="93"/>
    </location>
</feature>
<organism evidence="2 3">
    <name type="scientific">Asticcacaulis biprosthecium C19</name>
    <dbReference type="NCBI Taxonomy" id="715226"/>
    <lineage>
        <taxon>Bacteria</taxon>
        <taxon>Pseudomonadati</taxon>
        <taxon>Pseudomonadota</taxon>
        <taxon>Alphaproteobacteria</taxon>
        <taxon>Caulobacterales</taxon>
        <taxon>Caulobacteraceae</taxon>
        <taxon>Asticcacaulis</taxon>
    </lineage>
</organism>
<dbReference type="AlphaFoldDB" id="F4QH57"/>
<keyword evidence="1" id="KW-1133">Transmembrane helix</keyword>
<keyword evidence="1" id="KW-0472">Membrane</keyword>
<evidence type="ECO:0000256" key="1">
    <source>
        <dbReference type="SAM" id="Phobius"/>
    </source>
</evidence>
<keyword evidence="3" id="KW-1185">Reference proteome</keyword>
<dbReference type="EMBL" id="GL883077">
    <property type="protein sequence ID" value="EGF92594.1"/>
    <property type="molecule type" value="Genomic_DNA"/>
</dbReference>
<evidence type="ECO:0000313" key="3">
    <source>
        <dbReference type="Proteomes" id="UP000006512"/>
    </source>
</evidence>
<evidence type="ECO:0000313" key="2">
    <source>
        <dbReference type="EMBL" id="EGF92594.1"/>
    </source>
</evidence>
<dbReference type="STRING" id="715226.ABI_10310"/>
<reference evidence="3" key="1">
    <citation type="submission" date="2011-03" db="EMBL/GenBank/DDBJ databases">
        <title>Draft genome sequence of Brevundimonas diminuta.</title>
        <authorList>
            <person name="Brown P.J.B."/>
            <person name="Buechlein A."/>
            <person name="Hemmerich C."/>
            <person name="Brun Y.V."/>
        </authorList>
    </citation>
    <scope>NUCLEOTIDE SEQUENCE [LARGE SCALE GENOMIC DNA]</scope>
    <source>
        <strain evidence="3">C19</strain>
    </source>
</reference>
<accession>F4QH57</accession>
<proteinExistence type="predicted"/>
<evidence type="ECO:0008006" key="4">
    <source>
        <dbReference type="Google" id="ProtNLM"/>
    </source>
</evidence>
<sequence length="98" mass="10589">MLSDKAKAAAAKITSLNEGDLKSLSESIRHEVEHATHVLAERAKEAEIKVREFADNADFDKLGRDARRTVEEHPVPTALVALGVGFALGLLIAGTSRR</sequence>
<gene>
    <name evidence="2" type="ORF">ABI_10310</name>
</gene>